<gene>
    <name evidence="1" type="ORF">BJN34_04665</name>
</gene>
<dbReference type="OrthoDB" id="580988at2"/>
<proteinExistence type="predicted"/>
<protein>
    <submittedName>
        <fullName evidence="1">DUF4238 domain-containing protein</fullName>
    </submittedName>
</protein>
<sequence length="283" mass="32151">MNRPRRHHFVPRFYLEGFCADDARALAVYDRVRNAYRAQRPTEVAHRRDYYAYEDEHGNPVFTIEEGLGEVEGEASAVIQRVDNDALLSDDDRLTLATYAAFQFTRTPAYAAWVAAFRQEFARNARQEQVDALPEAPDLAADRGAALGAMLRHAPKLAHVFMHFNWTIWRRESDRQSFVTTDSPVCILQSERPEPNIYAGAGMLMPVVITVLPLSQASVLAMSGIGNRMDNRTLTRDWVRRVNLAVVSQAQHFIFGRDLALVQSLVRAAGIDRRQWRVPLQVN</sequence>
<dbReference type="InterPro" id="IPR025332">
    <property type="entry name" value="DUF4238"/>
</dbReference>
<dbReference type="EMBL" id="CP017757">
    <property type="protein sequence ID" value="AQV93189.1"/>
    <property type="molecule type" value="Genomic_DNA"/>
</dbReference>
<reference evidence="2" key="1">
    <citation type="submission" date="2017-02" db="EMBL/GenBank/DDBJ databases">
        <title>Complete genome sequence of Cupriavidus necator strain NH9, a 3-chlorobenzoate degrader.</title>
        <authorList>
            <person name="Moriuchi R."/>
            <person name="Dohra H."/>
            <person name="Ogawa N."/>
        </authorList>
    </citation>
    <scope>NUCLEOTIDE SEQUENCE [LARGE SCALE GENOMIC DNA]</scope>
    <source>
        <strain evidence="2">NH9</strain>
    </source>
</reference>
<dbReference type="KEGG" id="cuh:BJN34_04665"/>
<organism evidence="1 2">
    <name type="scientific">Cupriavidus necator</name>
    <name type="common">Alcaligenes eutrophus</name>
    <name type="synonym">Ralstonia eutropha</name>
    <dbReference type="NCBI Taxonomy" id="106590"/>
    <lineage>
        <taxon>Bacteria</taxon>
        <taxon>Pseudomonadati</taxon>
        <taxon>Pseudomonadota</taxon>
        <taxon>Betaproteobacteria</taxon>
        <taxon>Burkholderiales</taxon>
        <taxon>Burkholderiaceae</taxon>
        <taxon>Cupriavidus</taxon>
    </lineage>
</organism>
<dbReference type="RefSeq" id="WP_078195581.1">
    <property type="nucleotide sequence ID" value="NZ_CP017757.2"/>
</dbReference>
<dbReference type="Pfam" id="PF14022">
    <property type="entry name" value="DUF4238"/>
    <property type="match status" value="1"/>
</dbReference>
<accession>A0A1U9UKU2</accession>
<dbReference type="Proteomes" id="UP000189627">
    <property type="component" value="Chromosome 1"/>
</dbReference>
<dbReference type="AlphaFoldDB" id="A0A1U9UKU2"/>
<evidence type="ECO:0000313" key="2">
    <source>
        <dbReference type="Proteomes" id="UP000189627"/>
    </source>
</evidence>
<evidence type="ECO:0000313" key="1">
    <source>
        <dbReference type="EMBL" id="AQV93189.1"/>
    </source>
</evidence>
<name>A0A1U9UKU2_CUPNE</name>